<gene>
    <name evidence="8" type="ORF">ACFP2V_16505</name>
</gene>
<proteinExistence type="predicted"/>
<keyword evidence="4 5" id="KW-0067">ATP-binding</keyword>
<reference evidence="9" key="1">
    <citation type="journal article" date="2019" name="Int. J. Syst. Evol. Microbiol.">
        <title>The Global Catalogue of Microorganisms (GCM) 10K type strain sequencing project: providing services to taxonomists for standard genome sequencing and annotation.</title>
        <authorList>
            <consortium name="The Broad Institute Genomics Platform"/>
            <consortium name="The Broad Institute Genome Sequencing Center for Infectious Disease"/>
            <person name="Wu L."/>
            <person name="Ma J."/>
        </authorList>
    </citation>
    <scope>NUCLEOTIDE SEQUENCE [LARGE SCALE GENOMIC DNA]</scope>
    <source>
        <strain evidence="9">JCM 13852</strain>
    </source>
</reference>
<name>A0ABW0XPE2_9ACTN</name>
<dbReference type="PANTHER" id="PTHR43289:SF34">
    <property type="entry name" value="SERINE_THREONINE-PROTEIN KINASE YBDM-RELATED"/>
    <property type="match status" value="1"/>
</dbReference>
<dbReference type="EMBL" id="JBHSPC010000042">
    <property type="protein sequence ID" value="MFC5671663.1"/>
    <property type="molecule type" value="Genomic_DNA"/>
</dbReference>
<keyword evidence="9" id="KW-1185">Reference proteome</keyword>
<dbReference type="SUPFAM" id="SSF56112">
    <property type="entry name" value="Protein kinase-like (PK-like)"/>
    <property type="match status" value="1"/>
</dbReference>
<feature type="binding site" evidence="5">
    <location>
        <position position="53"/>
    </location>
    <ligand>
        <name>ATP</name>
        <dbReference type="ChEBI" id="CHEBI:30616"/>
    </ligand>
</feature>
<dbReference type="PROSITE" id="PS00107">
    <property type="entry name" value="PROTEIN_KINASE_ATP"/>
    <property type="match status" value="1"/>
</dbReference>
<dbReference type="Pfam" id="PF00069">
    <property type="entry name" value="Pkinase"/>
    <property type="match status" value="1"/>
</dbReference>
<dbReference type="InterPro" id="IPR017441">
    <property type="entry name" value="Protein_kinase_ATP_BS"/>
</dbReference>
<evidence type="ECO:0000256" key="2">
    <source>
        <dbReference type="ARBA" id="ARBA00022741"/>
    </source>
</evidence>
<keyword evidence="2 5" id="KW-0547">Nucleotide-binding</keyword>
<evidence type="ECO:0000256" key="4">
    <source>
        <dbReference type="ARBA" id="ARBA00022840"/>
    </source>
</evidence>
<dbReference type="PROSITE" id="PS50011">
    <property type="entry name" value="PROTEIN_KINASE_DOM"/>
    <property type="match status" value="1"/>
</dbReference>
<evidence type="ECO:0000259" key="7">
    <source>
        <dbReference type="PROSITE" id="PS50011"/>
    </source>
</evidence>
<keyword evidence="1" id="KW-0808">Transferase</keyword>
<dbReference type="InterPro" id="IPR000719">
    <property type="entry name" value="Prot_kinase_dom"/>
</dbReference>
<evidence type="ECO:0000256" key="3">
    <source>
        <dbReference type="ARBA" id="ARBA00022777"/>
    </source>
</evidence>
<comment type="caution">
    <text evidence="8">The sequence shown here is derived from an EMBL/GenBank/DDBJ whole genome shotgun (WGS) entry which is preliminary data.</text>
</comment>
<evidence type="ECO:0000256" key="1">
    <source>
        <dbReference type="ARBA" id="ARBA00022679"/>
    </source>
</evidence>
<dbReference type="Gene3D" id="1.10.510.10">
    <property type="entry name" value="Transferase(Phosphotransferase) domain 1"/>
    <property type="match status" value="1"/>
</dbReference>
<dbReference type="GO" id="GO:0016301">
    <property type="term" value="F:kinase activity"/>
    <property type="evidence" value="ECO:0007669"/>
    <property type="project" value="UniProtKB-KW"/>
</dbReference>
<dbReference type="RefSeq" id="WP_381212146.1">
    <property type="nucleotide sequence ID" value="NZ_JBHSPC010000042.1"/>
</dbReference>
<accession>A0ABW0XPE2</accession>
<keyword evidence="3 8" id="KW-0418">Kinase</keyword>
<dbReference type="PANTHER" id="PTHR43289">
    <property type="entry name" value="MITOGEN-ACTIVATED PROTEIN KINASE KINASE KINASE 20-RELATED"/>
    <property type="match status" value="1"/>
</dbReference>
<organism evidence="8 9">
    <name type="scientific">Streptomyces incanus</name>
    <dbReference type="NCBI Taxonomy" id="887453"/>
    <lineage>
        <taxon>Bacteria</taxon>
        <taxon>Bacillati</taxon>
        <taxon>Actinomycetota</taxon>
        <taxon>Actinomycetes</taxon>
        <taxon>Kitasatosporales</taxon>
        <taxon>Streptomycetaceae</taxon>
        <taxon>Streptomyces</taxon>
    </lineage>
</organism>
<dbReference type="SMART" id="SM00220">
    <property type="entry name" value="S_TKc"/>
    <property type="match status" value="1"/>
</dbReference>
<feature type="domain" description="Protein kinase" evidence="7">
    <location>
        <begin position="25"/>
        <end position="160"/>
    </location>
</feature>
<dbReference type="Gene3D" id="3.30.200.20">
    <property type="entry name" value="Phosphorylase Kinase, domain 1"/>
    <property type="match status" value="1"/>
</dbReference>
<evidence type="ECO:0000256" key="6">
    <source>
        <dbReference type="SAM" id="MobiDB-lite"/>
    </source>
</evidence>
<protein>
    <submittedName>
        <fullName evidence="8">Protein kinase</fullName>
    </submittedName>
</protein>
<dbReference type="InterPro" id="IPR011009">
    <property type="entry name" value="Kinase-like_dom_sf"/>
</dbReference>
<feature type="region of interest" description="Disordered" evidence="6">
    <location>
        <begin position="1"/>
        <end position="25"/>
    </location>
</feature>
<evidence type="ECO:0000313" key="9">
    <source>
        <dbReference type="Proteomes" id="UP001596183"/>
    </source>
</evidence>
<sequence length="160" mass="16614">MSVVVDSSGRVQPARPGDPARIGPYRITDRLGAGGMGTVHAGLDPAGTCVAVKVIHAPQAQDPEFRARFRREVQLSARVQGPCLIPLLAADTEVDTPWSATEYAPGLTLNDHLTVHGPLTGGLLYVFAAGTAQALAAAQGAGVVHRDVKSQNSVPCCGRV</sequence>
<evidence type="ECO:0000256" key="5">
    <source>
        <dbReference type="PROSITE-ProRule" id="PRU10141"/>
    </source>
</evidence>
<evidence type="ECO:0000313" key="8">
    <source>
        <dbReference type="EMBL" id="MFC5671663.1"/>
    </source>
</evidence>
<dbReference type="Proteomes" id="UP001596183">
    <property type="component" value="Unassembled WGS sequence"/>
</dbReference>